<feature type="domain" description="FAD dependent oxidoreductase" evidence="2">
    <location>
        <begin position="5"/>
        <end position="327"/>
    </location>
</feature>
<dbReference type="Proteomes" id="UP000598120">
    <property type="component" value="Unassembled WGS sequence"/>
</dbReference>
<dbReference type="InterPro" id="IPR036188">
    <property type="entry name" value="FAD/NAD-bd_sf"/>
</dbReference>
<dbReference type="EMBL" id="BMIC01000001">
    <property type="protein sequence ID" value="GFZ79914.1"/>
    <property type="molecule type" value="Genomic_DNA"/>
</dbReference>
<dbReference type="PANTHER" id="PTHR13847:SF289">
    <property type="entry name" value="GLYCINE OXIDASE"/>
    <property type="match status" value="1"/>
</dbReference>
<dbReference type="Gene3D" id="3.30.9.10">
    <property type="entry name" value="D-Amino Acid Oxidase, subunit A, domain 2"/>
    <property type="match status" value="1"/>
</dbReference>
<organism evidence="3 4">
    <name type="scientific">Aquaticitalea lipolytica</name>
    <dbReference type="NCBI Taxonomy" id="1247562"/>
    <lineage>
        <taxon>Bacteria</taxon>
        <taxon>Pseudomonadati</taxon>
        <taxon>Bacteroidota</taxon>
        <taxon>Flavobacteriia</taxon>
        <taxon>Flavobacteriales</taxon>
        <taxon>Flavobacteriaceae</taxon>
        <taxon>Aquaticitalea</taxon>
    </lineage>
</organism>
<keyword evidence="1" id="KW-0560">Oxidoreductase</keyword>
<accession>A0A8J2TPX7</accession>
<name>A0A8J2TPX7_9FLAO</name>
<dbReference type="Pfam" id="PF01266">
    <property type="entry name" value="DAO"/>
    <property type="match status" value="1"/>
</dbReference>
<dbReference type="RefSeq" id="WP_188604978.1">
    <property type="nucleotide sequence ID" value="NZ_BMIC01000001.1"/>
</dbReference>
<dbReference type="AlphaFoldDB" id="A0A8J2TPX7"/>
<dbReference type="PANTHER" id="PTHR13847">
    <property type="entry name" value="SARCOSINE DEHYDROGENASE-RELATED"/>
    <property type="match status" value="1"/>
</dbReference>
<reference evidence="3 4" key="1">
    <citation type="journal article" date="2014" name="Int. J. Syst. Evol. Microbiol.">
        <title>Complete genome sequence of Corynebacterium casei LMG S-19264T (=DSM 44701T), isolated from a smear-ripened cheese.</title>
        <authorList>
            <consortium name="US DOE Joint Genome Institute (JGI-PGF)"/>
            <person name="Walter F."/>
            <person name="Albersmeier A."/>
            <person name="Kalinowski J."/>
            <person name="Ruckert C."/>
        </authorList>
    </citation>
    <scope>NUCLEOTIDE SEQUENCE [LARGE SCALE GENOMIC DNA]</scope>
    <source>
        <strain evidence="3 4">CGMCC 1.15295</strain>
    </source>
</reference>
<evidence type="ECO:0000313" key="4">
    <source>
        <dbReference type="Proteomes" id="UP000598120"/>
    </source>
</evidence>
<dbReference type="Gene3D" id="3.50.50.60">
    <property type="entry name" value="FAD/NAD(P)-binding domain"/>
    <property type="match status" value="1"/>
</dbReference>
<dbReference type="InterPro" id="IPR006076">
    <property type="entry name" value="FAD-dep_OxRdtase"/>
</dbReference>
<evidence type="ECO:0000256" key="1">
    <source>
        <dbReference type="ARBA" id="ARBA00023002"/>
    </source>
</evidence>
<dbReference type="GO" id="GO:0016491">
    <property type="term" value="F:oxidoreductase activity"/>
    <property type="evidence" value="ECO:0007669"/>
    <property type="project" value="UniProtKB-KW"/>
</dbReference>
<dbReference type="SUPFAM" id="SSF54373">
    <property type="entry name" value="FAD-linked reductases, C-terminal domain"/>
    <property type="match status" value="1"/>
</dbReference>
<dbReference type="SUPFAM" id="SSF51971">
    <property type="entry name" value="Nucleotide-binding domain"/>
    <property type="match status" value="1"/>
</dbReference>
<evidence type="ECO:0000259" key="2">
    <source>
        <dbReference type="Pfam" id="PF01266"/>
    </source>
</evidence>
<dbReference type="GO" id="GO:0005737">
    <property type="term" value="C:cytoplasm"/>
    <property type="evidence" value="ECO:0007669"/>
    <property type="project" value="TreeGrafter"/>
</dbReference>
<sequence length="348" mass="39418">MKELDYIIVGCGLAGIAFSEQLRANDKSFVVFDNQSQQSSVVAAGLYNPVILKRFTEVWKAKEQLELALPFYKKLEVLLDVKLDYKLPVYRRFASVEEQNEWFTASDKPNLEDYLSTQLIKNDNPSIIAPLGFGKVLQTGRIDTSTLLKHYKVFLKGIDSYFNETFDYSDLIIEQDCITYKSIKAKHVVFAEGFGMINNPFFKALPLNVAKGEVLTIKAPDLKIDYVLKSSVFVVPEGNDLYSVGATYNWDDKTHQITEEAKKELLDNLKQLLTCNFEVVNQVAGIRPTVKDRRPLIGVHHTSKNIAILNGLGTRGVMIAPSVAKELYNYIEKGIPLNNEIDINRFNY</sequence>
<gene>
    <name evidence="3" type="primary">fjo30</name>
    <name evidence="3" type="ORF">GCM10011531_07330</name>
</gene>
<proteinExistence type="predicted"/>
<protein>
    <submittedName>
        <fullName evidence="3">FAD-dependent oxidoreductase</fullName>
    </submittedName>
</protein>
<comment type="caution">
    <text evidence="3">The sequence shown here is derived from an EMBL/GenBank/DDBJ whole genome shotgun (WGS) entry which is preliminary data.</text>
</comment>
<evidence type="ECO:0000313" key="3">
    <source>
        <dbReference type="EMBL" id="GFZ79914.1"/>
    </source>
</evidence>
<keyword evidence="4" id="KW-1185">Reference proteome</keyword>